<evidence type="ECO:0000259" key="17">
    <source>
        <dbReference type="PROSITE" id="PS50011"/>
    </source>
</evidence>
<dbReference type="InterPro" id="IPR003591">
    <property type="entry name" value="Leu-rich_rpt_typical-subtyp"/>
</dbReference>
<dbReference type="SUPFAM" id="SSF56112">
    <property type="entry name" value="Protein kinase-like (PK-like)"/>
    <property type="match status" value="1"/>
</dbReference>
<dbReference type="Gene3D" id="3.30.200.20">
    <property type="entry name" value="Phosphorylase Kinase, domain 1"/>
    <property type="match status" value="1"/>
</dbReference>
<evidence type="ECO:0000313" key="19">
    <source>
        <dbReference type="Proteomes" id="UP000825935"/>
    </source>
</evidence>
<keyword evidence="9 15" id="KW-0547">Nucleotide-binding</keyword>
<evidence type="ECO:0000256" key="3">
    <source>
        <dbReference type="ARBA" id="ARBA00022527"/>
    </source>
</evidence>
<dbReference type="InterPro" id="IPR001611">
    <property type="entry name" value="Leu-rich_rpt"/>
</dbReference>
<dbReference type="OrthoDB" id="1111193at2759"/>
<evidence type="ECO:0000256" key="8">
    <source>
        <dbReference type="ARBA" id="ARBA00022737"/>
    </source>
</evidence>
<evidence type="ECO:0000256" key="4">
    <source>
        <dbReference type="ARBA" id="ARBA00022614"/>
    </source>
</evidence>
<feature type="domain" description="Protein kinase" evidence="17">
    <location>
        <begin position="294"/>
        <end position="569"/>
    </location>
</feature>
<keyword evidence="8" id="KW-0677">Repeat</keyword>
<comment type="caution">
    <text evidence="18">The sequence shown here is derived from an EMBL/GenBank/DDBJ whole genome shotgun (WGS) entry which is preliminary data.</text>
</comment>
<dbReference type="EMBL" id="CM035427">
    <property type="protein sequence ID" value="KAH7307091.1"/>
    <property type="molecule type" value="Genomic_DNA"/>
</dbReference>
<dbReference type="Gene3D" id="1.10.510.10">
    <property type="entry name" value="Transferase(Phosphotransferase) domain 1"/>
    <property type="match status" value="1"/>
</dbReference>
<keyword evidence="3" id="KW-0723">Serine/threonine-protein kinase</keyword>
<evidence type="ECO:0000256" key="15">
    <source>
        <dbReference type="PROSITE-ProRule" id="PRU10141"/>
    </source>
</evidence>
<evidence type="ECO:0000256" key="10">
    <source>
        <dbReference type="ARBA" id="ARBA00022777"/>
    </source>
</evidence>
<proteinExistence type="predicted"/>
<dbReference type="Pfam" id="PF07714">
    <property type="entry name" value="PK_Tyr_Ser-Thr"/>
    <property type="match status" value="1"/>
</dbReference>
<dbReference type="GO" id="GO:0004674">
    <property type="term" value="F:protein serine/threonine kinase activity"/>
    <property type="evidence" value="ECO:0007669"/>
    <property type="project" value="UniProtKB-KW"/>
</dbReference>
<dbReference type="FunFam" id="3.80.10.10:FF:000400">
    <property type="entry name" value="Nuclear pore complex protein NUP107"/>
    <property type="match status" value="1"/>
</dbReference>
<dbReference type="PROSITE" id="PS50011">
    <property type="entry name" value="PROTEIN_KINASE_DOM"/>
    <property type="match status" value="1"/>
</dbReference>
<evidence type="ECO:0000256" key="14">
    <source>
        <dbReference type="ARBA" id="ARBA00023157"/>
    </source>
</evidence>
<dbReference type="AlphaFoldDB" id="A0A8T2S7B7"/>
<evidence type="ECO:0000256" key="1">
    <source>
        <dbReference type="ARBA" id="ARBA00004162"/>
    </source>
</evidence>
<organism evidence="18 19">
    <name type="scientific">Ceratopteris richardii</name>
    <name type="common">Triangle waterfern</name>
    <dbReference type="NCBI Taxonomy" id="49495"/>
    <lineage>
        <taxon>Eukaryota</taxon>
        <taxon>Viridiplantae</taxon>
        <taxon>Streptophyta</taxon>
        <taxon>Embryophyta</taxon>
        <taxon>Tracheophyta</taxon>
        <taxon>Polypodiopsida</taxon>
        <taxon>Polypodiidae</taxon>
        <taxon>Polypodiales</taxon>
        <taxon>Pteridineae</taxon>
        <taxon>Pteridaceae</taxon>
        <taxon>Parkerioideae</taxon>
        <taxon>Ceratopteris</taxon>
    </lineage>
</organism>
<evidence type="ECO:0000256" key="9">
    <source>
        <dbReference type="ARBA" id="ARBA00022741"/>
    </source>
</evidence>
<dbReference type="SUPFAM" id="SSF52058">
    <property type="entry name" value="L domain-like"/>
    <property type="match status" value="1"/>
</dbReference>
<keyword evidence="7" id="KW-0732">Signal</keyword>
<keyword evidence="10" id="KW-0418">Kinase</keyword>
<evidence type="ECO:0000313" key="18">
    <source>
        <dbReference type="EMBL" id="KAH7307091.1"/>
    </source>
</evidence>
<evidence type="ECO:0000256" key="12">
    <source>
        <dbReference type="ARBA" id="ARBA00022989"/>
    </source>
</evidence>
<reference evidence="18" key="1">
    <citation type="submission" date="2021-08" db="EMBL/GenBank/DDBJ databases">
        <title>WGS assembly of Ceratopteris richardii.</title>
        <authorList>
            <person name="Marchant D.B."/>
            <person name="Chen G."/>
            <person name="Jenkins J."/>
            <person name="Shu S."/>
            <person name="Leebens-Mack J."/>
            <person name="Grimwood J."/>
            <person name="Schmutz J."/>
            <person name="Soltis P."/>
            <person name="Soltis D."/>
            <person name="Chen Z.-H."/>
        </authorList>
    </citation>
    <scope>NUCLEOTIDE SEQUENCE</scope>
    <source>
        <strain evidence="18">Whitten #5841</strain>
        <tissue evidence="18">Leaf</tissue>
    </source>
</reference>
<keyword evidence="13 16" id="KW-0472">Membrane</keyword>
<keyword evidence="6 16" id="KW-0812">Transmembrane</keyword>
<dbReference type="PROSITE" id="PS00108">
    <property type="entry name" value="PROTEIN_KINASE_ST"/>
    <property type="match status" value="1"/>
</dbReference>
<dbReference type="Proteomes" id="UP000825935">
    <property type="component" value="Chromosome 22"/>
</dbReference>
<evidence type="ECO:0000256" key="7">
    <source>
        <dbReference type="ARBA" id="ARBA00022729"/>
    </source>
</evidence>
<feature type="binding site" evidence="15">
    <location>
        <position position="322"/>
    </location>
    <ligand>
        <name>ATP</name>
        <dbReference type="ChEBI" id="CHEBI:30616"/>
    </ligand>
</feature>
<dbReference type="InterPro" id="IPR008271">
    <property type="entry name" value="Ser/Thr_kinase_AS"/>
</dbReference>
<dbReference type="Gene3D" id="3.80.10.10">
    <property type="entry name" value="Ribonuclease Inhibitor"/>
    <property type="match status" value="1"/>
</dbReference>
<dbReference type="OMA" id="WRDRIRM"/>
<dbReference type="SMART" id="SM00369">
    <property type="entry name" value="LRR_TYP"/>
    <property type="match status" value="3"/>
</dbReference>
<name>A0A8T2S7B7_CERRI</name>
<evidence type="ECO:0000256" key="11">
    <source>
        <dbReference type="ARBA" id="ARBA00022840"/>
    </source>
</evidence>
<dbReference type="Pfam" id="PF13855">
    <property type="entry name" value="LRR_8"/>
    <property type="match status" value="1"/>
</dbReference>
<evidence type="ECO:0000256" key="13">
    <source>
        <dbReference type="ARBA" id="ARBA00023136"/>
    </source>
</evidence>
<keyword evidence="5" id="KW-0808">Transferase</keyword>
<dbReference type="InterPro" id="IPR001245">
    <property type="entry name" value="Ser-Thr/Tyr_kinase_cat_dom"/>
</dbReference>
<comment type="subcellular location">
    <subcellularLocation>
        <location evidence="1">Cell membrane</location>
        <topology evidence="1">Single-pass membrane protein</topology>
    </subcellularLocation>
</comment>
<dbReference type="PANTHER" id="PTHR45631">
    <property type="entry name" value="OS07G0107800 PROTEIN-RELATED"/>
    <property type="match status" value="1"/>
</dbReference>
<sequence>MGTDDADASTLREIISAFPSLDSWTGDPCLPYAYNWLTCNNVSRPNISTISLENYNLHGAIPNQFNSFKLLTKLSLAGNMLNGSIPNLGALQDLKILDLHGNQLSGSIPDVLGDLPVLTTLDLHGNQLSGSIPDFLGDLPVLTTLNLDNNNLSGEIPEKLRYRASNSLLNLSIAGNPVLCSNQSNQGFCKTSIPDSEEKTHTKKSKTALIVGLAAAAAITLILVLAVSKRAIVFCKGRKQQTPVDTKVPSQELRTIHADESGLQDNVASLQQHTRCGGSPAQLFSYKDIISMTENLRNPIGKGAFGMVYYGLLNNKHPVAVKVLSKDSWQGEKEFRSEVEFLSMTHHRNVVKLLGYCTERELVLVYEYMVNGSLSDSLHGNGKTLSLWRDRLQIAVDIARGLEYLHEHCSPPIIHRDVKSNNILLDQNMVGKISDFGISKSMKADDLRTTVVRGNAGYVDPEYLDTKVVTHSIDVYAFGVVLFEILTGKPPFIKETGKHGKPLYQWARYHIDRGELSVILDPCLSADMKEESLLKVVEIAISCVDRQGAKRPTMDEIKGKLQKALHIELSTGNTDGYYSEEAVIPLRASYPDAR</sequence>
<keyword evidence="2" id="KW-1003">Cell membrane</keyword>
<dbReference type="GO" id="GO:0005886">
    <property type="term" value="C:plasma membrane"/>
    <property type="evidence" value="ECO:0007669"/>
    <property type="project" value="UniProtKB-SubCell"/>
</dbReference>
<dbReference type="InterPro" id="IPR000719">
    <property type="entry name" value="Prot_kinase_dom"/>
</dbReference>
<evidence type="ECO:0000256" key="5">
    <source>
        <dbReference type="ARBA" id="ARBA00022679"/>
    </source>
</evidence>
<protein>
    <recommendedName>
        <fullName evidence="17">Protein kinase domain-containing protein</fullName>
    </recommendedName>
</protein>
<dbReference type="PANTHER" id="PTHR45631:SF68">
    <property type="entry name" value="REPEAT FAMILY PROTEIN, PUTATIVE, EXPRESSED-RELATED"/>
    <property type="match status" value="1"/>
</dbReference>
<dbReference type="InterPro" id="IPR017441">
    <property type="entry name" value="Protein_kinase_ATP_BS"/>
</dbReference>
<dbReference type="CDD" id="cd14066">
    <property type="entry name" value="STKc_IRAK"/>
    <property type="match status" value="1"/>
</dbReference>
<dbReference type="SMART" id="SM00220">
    <property type="entry name" value="S_TKc"/>
    <property type="match status" value="1"/>
</dbReference>
<evidence type="ECO:0000256" key="6">
    <source>
        <dbReference type="ARBA" id="ARBA00022692"/>
    </source>
</evidence>
<accession>A0A8T2S7B7</accession>
<dbReference type="InterPro" id="IPR032675">
    <property type="entry name" value="LRR_dom_sf"/>
</dbReference>
<evidence type="ECO:0000256" key="16">
    <source>
        <dbReference type="SAM" id="Phobius"/>
    </source>
</evidence>
<keyword evidence="12 16" id="KW-1133">Transmembrane helix</keyword>
<dbReference type="InterPro" id="IPR011009">
    <property type="entry name" value="Kinase-like_dom_sf"/>
</dbReference>
<keyword evidence="14" id="KW-1015">Disulfide bond</keyword>
<dbReference type="Pfam" id="PF00560">
    <property type="entry name" value="LRR_1"/>
    <property type="match status" value="1"/>
</dbReference>
<keyword evidence="11 15" id="KW-0067">ATP-binding</keyword>
<dbReference type="GO" id="GO:0005524">
    <property type="term" value="F:ATP binding"/>
    <property type="evidence" value="ECO:0007669"/>
    <property type="project" value="UniProtKB-UniRule"/>
</dbReference>
<dbReference type="PROSITE" id="PS00107">
    <property type="entry name" value="PROTEIN_KINASE_ATP"/>
    <property type="match status" value="1"/>
</dbReference>
<evidence type="ECO:0000256" key="2">
    <source>
        <dbReference type="ARBA" id="ARBA00022475"/>
    </source>
</evidence>
<dbReference type="FunFam" id="1.10.510.10:FF:000468">
    <property type="entry name" value="PTI1-like tyrosine-protein kinase 3"/>
    <property type="match status" value="1"/>
</dbReference>
<feature type="transmembrane region" description="Helical" evidence="16">
    <location>
        <begin position="208"/>
        <end position="228"/>
    </location>
</feature>
<keyword evidence="4" id="KW-0433">Leucine-rich repeat</keyword>
<keyword evidence="19" id="KW-1185">Reference proteome</keyword>
<gene>
    <name evidence="18" type="ORF">KP509_22G045200</name>
</gene>